<keyword evidence="2" id="KW-1185">Reference proteome</keyword>
<evidence type="ECO:0000313" key="1">
    <source>
        <dbReference type="EMBL" id="KYO44763.1"/>
    </source>
</evidence>
<dbReference type="EMBL" id="AKHW03000678">
    <property type="protein sequence ID" value="KYO44763.1"/>
    <property type="molecule type" value="Genomic_DNA"/>
</dbReference>
<gene>
    <name evidence="1" type="ORF">Y1Q_0016870</name>
</gene>
<organism evidence="1 2">
    <name type="scientific">Alligator mississippiensis</name>
    <name type="common">American alligator</name>
    <dbReference type="NCBI Taxonomy" id="8496"/>
    <lineage>
        <taxon>Eukaryota</taxon>
        <taxon>Metazoa</taxon>
        <taxon>Chordata</taxon>
        <taxon>Craniata</taxon>
        <taxon>Vertebrata</taxon>
        <taxon>Euteleostomi</taxon>
        <taxon>Archelosauria</taxon>
        <taxon>Archosauria</taxon>
        <taxon>Crocodylia</taxon>
        <taxon>Alligatoridae</taxon>
        <taxon>Alligatorinae</taxon>
        <taxon>Alligator</taxon>
    </lineage>
</organism>
<sequence>MKHIHLLSCSWKITTVCTGYKQRSCSGNSQGLKSENSICYTERTLQRTGKERQTFLLFQFPTVSQFRMN</sequence>
<protein>
    <submittedName>
        <fullName evidence="1">Uncharacterized protein</fullName>
    </submittedName>
</protein>
<proteinExistence type="predicted"/>
<name>A0A151P6X5_ALLMI</name>
<evidence type="ECO:0000313" key="2">
    <source>
        <dbReference type="Proteomes" id="UP000050525"/>
    </source>
</evidence>
<dbReference type="Proteomes" id="UP000050525">
    <property type="component" value="Unassembled WGS sequence"/>
</dbReference>
<accession>A0A151P6X5</accession>
<comment type="caution">
    <text evidence="1">The sequence shown here is derived from an EMBL/GenBank/DDBJ whole genome shotgun (WGS) entry which is preliminary data.</text>
</comment>
<dbReference type="AlphaFoldDB" id="A0A151P6X5"/>
<reference evidence="1 2" key="1">
    <citation type="journal article" date="2012" name="Genome Biol.">
        <title>Sequencing three crocodilian genomes to illuminate the evolution of archosaurs and amniotes.</title>
        <authorList>
            <person name="St John J.A."/>
            <person name="Braun E.L."/>
            <person name="Isberg S.R."/>
            <person name="Miles L.G."/>
            <person name="Chong A.Y."/>
            <person name="Gongora J."/>
            <person name="Dalzell P."/>
            <person name="Moran C."/>
            <person name="Bed'hom B."/>
            <person name="Abzhanov A."/>
            <person name="Burgess S.C."/>
            <person name="Cooksey A.M."/>
            <person name="Castoe T.A."/>
            <person name="Crawford N.G."/>
            <person name="Densmore L.D."/>
            <person name="Drew J.C."/>
            <person name="Edwards S.V."/>
            <person name="Faircloth B.C."/>
            <person name="Fujita M.K."/>
            <person name="Greenwold M.J."/>
            <person name="Hoffmann F.G."/>
            <person name="Howard J.M."/>
            <person name="Iguchi T."/>
            <person name="Janes D.E."/>
            <person name="Khan S.Y."/>
            <person name="Kohno S."/>
            <person name="de Koning A.J."/>
            <person name="Lance S.L."/>
            <person name="McCarthy F.M."/>
            <person name="McCormack J.E."/>
            <person name="Merchant M.E."/>
            <person name="Peterson D.G."/>
            <person name="Pollock D.D."/>
            <person name="Pourmand N."/>
            <person name="Raney B.J."/>
            <person name="Roessler K.A."/>
            <person name="Sanford J.R."/>
            <person name="Sawyer R.H."/>
            <person name="Schmidt C.J."/>
            <person name="Triplett E.W."/>
            <person name="Tuberville T.D."/>
            <person name="Venegas-Anaya M."/>
            <person name="Howard J.T."/>
            <person name="Jarvis E.D."/>
            <person name="Guillette L.J.Jr."/>
            <person name="Glenn T.C."/>
            <person name="Green R.E."/>
            <person name="Ray D.A."/>
        </authorList>
    </citation>
    <scope>NUCLEOTIDE SEQUENCE [LARGE SCALE GENOMIC DNA]</scope>
    <source>
        <strain evidence="1">KSC_2009_1</strain>
    </source>
</reference>